<protein>
    <submittedName>
        <fullName evidence="1">Uncharacterized protein</fullName>
    </submittedName>
</protein>
<sequence>MQLSTPSNLQPLEAPVPPELLSQLEILEKTLKENKQIYSELKNENPSNEMTSLESKVTGLGRLISQYKGFLKEEKLKNSGLNLIFCFLIKFFFKVLSEKINLDQKISQNIQKSRDQQTKRGHSIDYLHEVASLNERQLEDLWGSVQKLSKTLERLKSDDSVGFFLNNVFSFLIFLPFILFLFFKDSTSISRSELAAHIQRFDQIFEAVAGQVYIVNEATEKLRDCFIERRKKIYGQFDADPFEKAKERQNIINSYSTLKGVDAFPSSNAILSLSEYLPRQPSQSSQPQFGITPFGQPLQPQQTGTSLFGVNVSKPPTSFSFNNPSVTSSLLFGTTNKPATNTSLFGTASATTTTTSLFGQPAPATTSLASIPLFGTTTTQQPTTGQQPAGTALFSNTLNSASSGTLFKGSAVATPNRPTLFGGLQK</sequence>
<dbReference type="Proteomes" id="UP001497535">
    <property type="component" value="Unassembled WGS sequence"/>
</dbReference>
<evidence type="ECO:0000313" key="2">
    <source>
        <dbReference type="Proteomes" id="UP001497535"/>
    </source>
</evidence>
<dbReference type="EMBL" id="CAVMJV010000010">
    <property type="protein sequence ID" value="CAK5041534.1"/>
    <property type="molecule type" value="Genomic_DNA"/>
</dbReference>
<keyword evidence="2" id="KW-1185">Reference proteome</keyword>
<proteinExistence type="predicted"/>
<comment type="caution">
    <text evidence="1">The sequence shown here is derived from an EMBL/GenBank/DDBJ whole genome shotgun (WGS) entry which is preliminary data.</text>
</comment>
<gene>
    <name evidence="1" type="ORF">MENTE1834_LOCUS10549</name>
</gene>
<name>A0ACB0YCZ8_MELEN</name>
<evidence type="ECO:0000313" key="1">
    <source>
        <dbReference type="EMBL" id="CAK5041534.1"/>
    </source>
</evidence>
<reference evidence="1" key="1">
    <citation type="submission" date="2023-11" db="EMBL/GenBank/DDBJ databases">
        <authorList>
            <person name="Poullet M."/>
        </authorList>
    </citation>
    <scope>NUCLEOTIDE SEQUENCE</scope>
    <source>
        <strain evidence="1">E1834</strain>
    </source>
</reference>
<accession>A0ACB0YCZ8</accession>
<organism evidence="1 2">
    <name type="scientific">Meloidogyne enterolobii</name>
    <name type="common">Root-knot nematode worm</name>
    <name type="synonym">Meloidogyne mayaguensis</name>
    <dbReference type="NCBI Taxonomy" id="390850"/>
    <lineage>
        <taxon>Eukaryota</taxon>
        <taxon>Metazoa</taxon>
        <taxon>Ecdysozoa</taxon>
        <taxon>Nematoda</taxon>
        <taxon>Chromadorea</taxon>
        <taxon>Rhabditida</taxon>
        <taxon>Tylenchina</taxon>
        <taxon>Tylenchomorpha</taxon>
        <taxon>Tylenchoidea</taxon>
        <taxon>Meloidogynidae</taxon>
        <taxon>Meloidogyninae</taxon>
        <taxon>Meloidogyne</taxon>
    </lineage>
</organism>